<evidence type="ECO:0000256" key="1">
    <source>
        <dbReference type="ARBA" id="ARBA00005820"/>
    </source>
</evidence>
<dbReference type="Pfam" id="PF13401">
    <property type="entry name" value="AAA_22"/>
    <property type="match status" value="1"/>
</dbReference>
<name>A0ABV8BW01_9PSEU</name>
<keyword evidence="2 3" id="KW-0238">DNA-binding</keyword>
<dbReference type="SUPFAM" id="SSF46894">
    <property type="entry name" value="C-terminal effector domain of the bipartite response regulators"/>
    <property type="match status" value="1"/>
</dbReference>
<evidence type="ECO:0000259" key="4">
    <source>
        <dbReference type="PROSITE" id="PS51755"/>
    </source>
</evidence>
<dbReference type="Gene3D" id="3.40.50.300">
    <property type="entry name" value="P-loop containing nucleotide triphosphate hydrolases"/>
    <property type="match status" value="1"/>
</dbReference>
<dbReference type="InterPro" id="IPR016032">
    <property type="entry name" value="Sig_transdc_resp-reg_C-effctor"/>
</dbReference>
<dbReference type="Pfam" id="PF03704">
    <property type="entry name" value="BTAD"/>
    <property type="match status" value="1"/>
</dbReference>
<gene>
    <name evidence="5" type="ORF">ACFOWZ_20680</name>
</gene>
<dbReference type="InterPro" id="IPR011990">
    <property type="entry name" value="TPR-like_helical_dom_sf"/>
</dbReference>
<dbReference type="InterPro" id="IPR001867">
    <property type="entry name" value="OmpR/PhoB-type_DNA-bd"/>
</dbReference>
<evidence type="ECO:0000313" key="6">
    <source>
        <dbReference type="Proteomes" id="UP001595690"/>
    </source>
</evidence>
<organism evidence="5 6">
    <name type="scientific">Lentzea rhizosphaerae</name>
    <dbReference type="NCBI Taxonomy" id="2041025"/>
    <lineage>
        <taxon>Bacteria</taxon>
        <taxon>Bacillati</taxon>
        <taxon>Actinomycetota</taxon>
        <taxon>Actinomycetes</taxon>
        <taxon>Pseudonocardiales</taxon>
        <taxon>Pseudonocardiaceae</taxon>
        <taxon>Lentzea</taxon>
    </lineage>
</organism>
<dbReference type="SUPFAM" id="SSF48452">
    <property type="entry name" value="TPR-like"/>
    <property type="match status" value="2"/>
</dbReference>
<reference evidence="6" key="1">
    <citation type="journal article" date="2019" name="Int. J. Syst. Evol. Microbiol.">
        <title>The Global Catalogue of Microorganisms (GCM) 10K type strain sequencing project: providing services to taxonomists for standard genome sequencing and annotation.</title>
        <authorList>
            <consortium name="The Broad Institute Genomics Platform"/>
            <consortium name="The Broad Institute Genome Sequencing Center for Infectious Disease"/>
            <person name="Wu L."/>
            <person name="Ma J."/>
        </authorList>
    </citation>
    <scope>NUCLEOTIDE SEQUENCE [LARGE SCALE GENOMIC DNA]</scope>
    <source>
        <strain evidence="6">CGMCC 4.7405</strain>
    </source>
</reference>
<keyword evidence="6" id="KW-1185">Reference proteome</keyword>
<dbReference type="RefSeq" id="WP_382374795.1">
    <property type="nucleotide sequence ID" value="NZ_JBHRZI010000015.1"/>
</dbReference>
<dbReference type="InterPro" id="IPR027417">
    <property type="entry name" value="P-loop_NTPase"/>
</dbReference>
<accession>A0ABV8BW01</accession>
<dbReference type="CDD" id="cd15831">
    <property type="entry name" value="BTAD"/>
    <property type="match status" value="1"/>
</dbReference>
<feature type="domain" description="OmpR/PhoB-type" evidence="4">
    <location>
        <begin position="1"/>
        <end position="89"/>
    </location>
</feature>
<feature type="DNA-binding region" description="OmpR/PhoB-type" evidence="3">
    <location>
        <begin position="1"/>
        <end position="89"/>
    </location>
</feature>
<comment type="caution">
    <text evidence="5">The sequence shown here is derived from an EMBL/GenBank/DDBJ whole genome shotgun (WGS) entry which is preliminary data.</text>
</comment>
<dbReference type="SMART" id="SM01043">
    <property type="entry name" value="BTAD"/>
    <property type="match status" value="1"/>
</dbReference>
<dbReference type="EMBL" id="JBHRZI010000015">
    <property type="protein sequence ID" value="MFC3893899.1"/>
    <property type="molecule type" value="Genomic_DNA"/>
</dbReference>
<dbReference type="PROSITE" id="PS51755">
    <property type="entry name" value="OMPR_PHOB"/>
    <property type="match status" value="1"/>
</dbReference>
<dbReference type="PANTHER" id="PTHR47691">
    <property type="entry name" value="REGULATOR-RELATED"/>
    <property type="match status" value="1"/>
</dbReference>
<dbReference type="SUPFAM" id="SSF52540">
    <property type="entry name" value="P-loop containing nucleoside triphosphate hydrolases"/>
    <property type="match status" value="1"/>
</dbReference>
<evidence type="ECO:0000256" key="3">
    <source>
        <dbReference type="PROSITE-ProRule" id="PRU01091"/>
    </source>
</evidence>
<comment type="similarity">
    <text evidence="1">Belongs to the AfsR/DnrI/RedD regulatory family.</text>
</comment>
<dbReference type="InterPro" id="IPR036388">
    <property type="entry name" value="WH-like_DNA-bd_sf"/>
</dbReference>
<dbReference type="PANTHER" id="PTHR47691:SF3">
    <property type="entry name" value="HTH-TYPE TRANSCRIPTIONAL REGULATOR RV0890C-RELATED"/>
    <property type="match status" value="1"/>
</dbReference>
<sequence>MWVGVLGPVEVRDESGAQVVLAAPRQRALLAMLALEAGRIVGHERLVDGLYPEPPAGAVNAVQSQVSRLRKAVPGLVVEHHPAGYRLVASPSEVDSLLCVELLDAGRGAEAFRLWRGTALADVNAPFAADARSRLREVLIKCALSGGTEKDLHDLLEQDPLREDVRAGLMLALHRDGRQAQALEVFARGRELLADELGVDPSPVLAAAHQEVLRAAAPHRGVPAQLTSFVGRDEDLRRVGKWLRDNRLVTLIGPGGTGKTRLAVEVAHREPGEVAFVDLSATTDVARALLDGVGVREAGLLSAGAVSVEDRLRAALANREALLVVDNCEHVIDEAARVLGGILAACPDVRVLATSREPLGITGETLSPVAALDDEAATRLFLDRAQAVRPGFTAPADVVAEVCRRLDGIALAIELAAARVRSLPIGEIAARLTARIDGRFGLLSKGSRTAAPRHRTLHAVVEWSWGLLTEAERDLAARFTVFCGGASLAAVAGVTGSTVCDSTGFDSSGFDSTVSDSTGDTLASLVDKSLVEIAGDRYRMLDTVRAFCAAHAPDLRERHARWFLARAVQAEPHLRAHEQLVWLRELGADHDNLTAAVAWATGHDVELALELVAALATYYWCRGLRTEAARQAEAVLRACGETPPAGREQEYAMCLLIAWPVATGDQSARQRQADALLGELEGPPRYPILTMMWGMALGAPETQSQAWLRRHRLVGSDPWSLALSLVGDGLMAWQQGDPGEAAELLRGGAEAFERVGDRWGVALAVNQLAEHALAAGDVDTALVHIDRACGLLEELGATEDTAEVIVNRARARLHQGDSGGARADYADALRAARRAGAPLVEANCHLGLAVLARLDGDLRTAWQECERAWELCPGGWYGPDEMRCHIAVERGRVAKASGDLGQARQHFDDALRRAAGQRNAVTEATVRAELAALATSF</sequence>
<dbReference type="SMART" id="SM00862">
    <property type="entry name" value="Trans_reg_C"/>
    <property type="match status" value="1"/>
</dbReference>
<protein>
    <submittedName>
        <fullName evidence="5">BTAD domain-containing putative transcriptional regulator</fullName>
    </submittedName>
</protein>
<dbReference type="Gene3D" id="1.10.10.10">
    <property type="entry name" value="Winged helix-like DNA-binding domain superfamily/Winged helix DNA-binding domain"/>
    <property type="match status" value="1"/>
</dbReference>
<dbReference type="InterPro" id="IPR049945">
    <property type="entry name" value="AAA_22"/>
</dbReference>
<proteinExistence type="inferred from homology"/>
<evidence type="ECO:0000256" key="2">
    <source>
        <dbReference type="ARBA" id="ARBA00023125"/>
    </source>
</evidence>
<dbReference type="InterPro" id="IPR005158">
    <property type="entry name" value="BTAD"/>
</dbReference>
<dbReference type="Gene3D" id="1.25.40.10">
    <property type="entry name" value="Tetratricopeptide repeat domain"/>
    <property type="match status" value="2"/>
</dbReference>
<evidence type="ECO:0000313" key="5">
    <source>
        <dbReference type="EMBL" id="MFC3893899.1"/>
    </source>
</evidence>
<dbReference type="Proteomes" id="UP001595690">
    <property type="component" value="Unassembled WGS sequence"/>
</dbReference>
<dbReference type="Pfam" id="PF00486">
    <property type="entry name" value="Trans_reg_C"/>
    <property type="match status" value="1"/>
</dbReference>